<name>A0A0F9JYX1_9ZZZZ</name>
<evidence type="ECO:0008006" key="2">
    <source>
        <dbReference type="Google" id="ProtNLM"/>
    </source>
</evidence>
<dbReference type="PROSITE" id="PS51257">
    <property type="entry name" value="PROKAR_LIPOPROTEIN"/>
    <property type="match status" value="1"/>
</dbReference>
<dbReference type="Pfam" id="PF13365">
    <property type="entry name" value="Trypsin_2"/>
    <property type="match status" value="1"/>
</dbReference>
<gene>
    <name evidence="1" type="ORF">LCGC14_1468660</name>
</gene>
<dbReference type="InterPro" id="IPR009003">
    <property type="entry name" value="Peptidase_S1_PA"/>
</dbReference>
<dbReference type="EMBL" id="LAZR01010306">
    <property type="protein sequence ID" value="KKM67681.1"/>
    <property type="molecule type" value="Genomic_DNA"/>
</dbReference>
<dbReference type="Gene3D" id="2.40.10.10">
    <property type="entry name" value="Trypsin-like serine proteases"/>
    <property type="match status" value="2"/>
</dbReference>
<accession>A0A0F9JYX1</accession>
<organism evidence="1">
    <name type="scientific">marine sediment metagenome</name>
    <dbReference type="NCBI Taxonomy" id="412755"/>
    <lineage>
        <taxon>unclassified sequences</taxon>
        <taxon>metagenomes</taxon>
        <taxon>ecological metagenomes</taxon>
    </lineage>
</organism>
<proteinExistence type="predicted"/>
<evidence type="ECO:0000313" key="1">
    <source>
        <dbReference type="EMBL" id="KKM67681.1"/>
    </source>
</evidence>
<comment type="caution">
    <text evidence="1">The sequence shown here is derived from an EMBL/GenBank/DDBJ whole genome shotgun (WGS) entry which is preliminary data.</text>
</comment>
<dbReference type="AlphaFoldDB" id="A0A0F9JYX1"/>
<reference evidence="1" key="1">
    <citation type="journal article" date="2015" name="Nature">
        <title>Complex archaea that bridge the gap between prokaryotes and eukaryotes.</title>
        <authorList>
            <person name="Spang A."/>
            <person name="Saw J.H."/>
            <person name="Jorgensen S.L."/>
            <person name="Zaremba-Niedzwiedzka K."/>
            <person name="Martijn J."/>
            <person name="Lind A.E."/>
            <person name="van Eijk R."/>
            <person name="Schleper C."/>
            <person name="Guy L."/>
            <person name="Ettema T.J."/>
        </authorList>
    </citation>
    <scope>NUCLEOTIDE SEQUENCE</scope>
</reference>
<protein>
    <recommendedName>
        <fullName evidence="2">Peptidase S1 domain-containing protein</fullName>
    </recommendedName>
</protein>
<dbReference type="InterPro" id="IPR043504">
    <property type="entry name" value="Peptidase_S1_PA_chymotrypsin"/>
</dbReference>
<sequence length="226" mass="24328">MRIFLPLVAVLAVGCAGLPRPGLPASASHVWRLSERDGGSASACPVVAFEDDTYLFLTAQHVTRGWGEVPAGTTLVGWKRTRTLKVIGYANHARADITVLTVQGDRTPLPLIPVSTAVHQPGELIYTVGYPGPTKDWFGYSGYLATKDGTSSHIERGMSGGALLNSSGDLVGILVAHAGHWKPFIVVGPMGGYIGNLRLDHHFPEQSYVVHLSPLKSWLREQLVIE</sequence>
<dbReference type="SUPFAM" id="SSF50494">
    <property type="entry name" value="Trypsin-like serine proteases"/>
    <property type="match status" value="1"/>
</dbReference>